<feature type="transmembrane region" description="Helical" evidence="1">
    <location>
        <begin position="32"/>
        <end position="50"/>
    </location>
</feature>
<keyword evidence="1" id="KW-1133">Transmembrane helix</keyword>
<evidence type="ECO:0000313" key="2">
    <source>
        <dbReference type="EMBL" id="NEX74240.1"/>
    </source>
</evidence>
<organism evidence="2 3">
    <name type="scientific">Aeromonas rivipollensis</name>
    <dbReference type="NCBI Taxonomy" id="948519"/>
    <lineage>
        <taxon>Bacteria</taxon>
        <taxon>Pseudomonadati</taxon>
        <taxon>Pseudomonadota</taxon>
        <taxon>Gammaproteobacteria</taxon>
        <taxon>Aeromonadales</taxon>
        <taxon>Aeromonadaceae</taxon>
        <taxon>Aeromonas</taxon>
    </lineage>
</organism>
<name>A0AAW9Y7R4_9GAMM</name>
<comment type="caution">
    <text evidence="2">The sequence shown here is derived from an EMBL/GenBank/DDBJ whole genome shotgun (WGS) entry which is preliminary data.</text>
</comment>
<keyword evidence="1" id="KW-0472">Membrane</keyword>
<sequence>MLLFGLITSSILFYFIPTEAQGKGMTLFLPAVAFLVGMVMAMVTSAKYVFRLEFKHVDETGVQWITAAKSRNSQEYEAFKLKEVELKQFIG</sequence>
<keyword evidence="1" id="KW-0812">Transmembrane</keyword>
<reference evidence="2 3" key="1">
    <citation type="submission" date="2020-02" db="EMBL/GenBank/DDBJ databases">
        <title>Genome sequencing of Aeromonas rivipollensis.</title>
        <authorList>
            <person name="Fono-Tamo Ubani E.K."/>
            <person name="Lekota K.E."/>
        </authorList>
    </citation>
    <scope>NUCLEOTIDE SEQUENCE [LARGE SCALE GENOMIC DNA]</scope>
    <source>
        <strain evidence="2 3">G87</strain>
    </source>
</reference>
<dbReference type="Proteomes" id="UP000480681">
    <property type="component" value="Unassembled WGS sequence"/>
</dbReference>
<dbReference type="AlphaFoldDB" id="A0AAW9Y7R4"/>
<proteinExistence type="predicted"/>
<gene>
    <name evidence="2" type="ORF">G4911_05695</name>
</gene>
<evidence type="ECO:0000256" key="1">
    <source>
        <dbReference type="SAM" id="Phobius"/>
    </source>
</evidence>
<dbReference type="EMBL" id="JAAIKZ010000011">
    <property type="protein sequence ID" value="NEX74240.1"/>
    <property type="molecule type" value="Genomic_DNA"/>
</dbReference>
<accession>A0AAW9Y7R4</accession>
<evidence type="ECO:0000313" key="3">
    <source>
        <dbReference type="Proteomes" id="UP000480681"/>
    </source>
</evidence>
<protein>
    <submittedName>
        <fullName evidence="2">Uncharacterized protein</fullName>
    </submittedName>
</protein>